<evidence type="ECO:0000313" key="2">
    <source>
        <dbReference type="EMBL" id="CAA9324789.1"/>
    </source>
</evidence>
<proteinExistence type="predicted"/>
<feature type="compositionally biased region" description="Low complexity" evidence="1">
    <location>
        <begin position="19"/>
        <end position="30"/>
    </location>
</feature>
<name>A0A6J4L7E4_9HYPH</name>
<feature type="region of interest" description="Disordered" evidence="1">
    <location>
        <begin position="1"/>
        <end position="66"/>
    </location>
</feature>
<gene>
    <name evidence="2" type="ORF">AVDCRST_MAG90-1189</name>
</gene>
<accession>A0A6J4L7E4</accession>
<feature type="non-terminal residue" evidence="2">
    <location>
        <position position="1"/>
    </location>
</feature>
<dbReference type="EMBL" id="CADCUC010000231">
    <property type="protein sequence ID" value="CAA9324789.1"/>
    <property type="molecule type" value="Genomic_DNA"/>
</dbReference>
<dbReference type="AlphaFoldDB" id="A0A6J4L7E4"/>
<feature type="compositionally biased region" description="Basic and acidic residues" evidence="1">
    <location>
        <begin position="38"/>
        <end position="66"/>
    </location>
</feature>
<evidence type="ECO:0000256" key="1">
    <source>
        <dbReference type="SAM" id="MobiDB-lite"/>
    </source>
</evidence>
<feature type="non-terminal residue" evidence="2">
    <location>
        <position position="66"/>
    </location>
</feature>
<reference evidence="2" key="1">
    <citation type="submission" date="2020-02" db="EMBL/GenBank/DDBJ databases">
        <authorList>
            <person name="Meier V. D."/>
        </authorList>
    </citation>
    <scope>NUCLEOTIDE SEQUENCE</scope>
    <source>
        <strain evidence="2">AVDCRST_MAG90</strain>
    </source>
</reference>
<organism evidence="2">
    <name type="scientific">uncultured Microvirga sp</name>
    <dbReference type="NCBI Taxonomy" id="412392"/>
    <lineage>
        <taxon>Bacteria</taxon>
        <taxon>Pseudomonadati</taxon>
        <taxon>Pseudomonadota</taxon>
        <taxon>Alphaproteobacteria</taxon>
        <taxon>Hyphomicrobiales</taxon>
        <taxon>Methylobacteriaceae</taxon>
        <taxon>Microvirga</taxon>
        <taxon>environmental samples</taxon>
    </lineage>
</organism>
<sequence length="66" mass="6781">EDDGARQHGTPRGADAYRPHGGPAAGAGAAAPGGAGPGRDDRPRPRGLRDRLEADAALRKSDWGRL</sequence>
<protein>
    <submittedName>
        <fullName evidence="2">Uncharacterized protein</fullName>
    </submittedName>
</protein>